<dbReference type="EMBL" id="BPLR01002791">
    <property type="protein sequence ID" value="GIX77790.1"/>
    <property type="molecule type" value="Genomic_DNA"/>
</dbReference>
<evidence type="ECO:0000313" key="2">
    <source>
        <dbReference type="EMBL" id="GIX77790.1"/>
    </source>
</evidence>
<feature type="region of interest" description="Disordered" evidence="1">
    <location>
        <begin position="132"/>
        <end position="154"/>
    </location>
</feature>
<dbReference type="Proteomes" id="UP001054945">
    <property type="component" value="Unassembled WGS sequence"/>
</dbReference>
<protein>
    <submittedName>
        <fullName evidence="2">Uncharacterized protein</fullName>
    </submittedName>
</protein>
<accession>A0AAV4N0M1</accession>
<comment type="caution">
    <text evidence="2">The sequence shown here is derived from an EMBL/GenBank/DDBJ whole genome shotgun (WGS) entry which is preliminary data.</text>
</comment>
<keyword evidence="3" id="KW-1185">Reference proteome</keyword>
<gene>
    <name evidence="2" type="ORF">CEXT_563191</name>
</gene>
<name>A0AAV4N0M1_CAEEX</name>
<evidence type="ECO:0000256" key="1">
    <source>
        <dbReference type="SAM" id="MobiDB-lite"/>
    </source>
</evidence>
<reference evidence="2 3" key="1">
    <citation type="submission" date="2021-06" db="EMBL/GenBank/DDBJ databases">
        <title>Caerostris extrusa draft genome.</title>
        <authorList>
            <person name="Kono N."/>
            <person name="Arakawa K."/>
        </authorList>
    </citation>
    <scope>NUCLEOTIDE SEQUENCE [LARGE SCALE GENOMIC DNA]</scope>
</reference>
<proteinExistence type="predicted"/>
<dbReference type="AlphaFoldDB" id="A0AAV4N0M1"/>
<sequence length="154" mass="17333">MARKYQRRLKMFVLRCCPLLTSDHGDHFIFLLLYIYIDPWSAVSWIVYLCGLALDEQASEAQCIPPLRLSATTLLAGCNANVFSTLNRNVLLCTQRLFYFICFSRNANLECGMATNVWLHIVDGYASDPGFPSSQSSMDGQKETHYCDGVSSLS</sequence>
<organism evidence="2 3">
    <name type="scientific">Caerostris extrusa</name>
    <name type="common">Bark spider</name>
    <name type="synonym">Caerostris bankana</name>
    <dbReference type="NCBI Taxonomy" id="172846"/>
    <lineage>
        <taxon>Eukaryota</taxon>
        <taxon>Metazoa</taxon>
        <taxon>Ecdysozoa</taxon>
        <taxon>Arthropoda</taxon>
        <taxon>Chelicerata</taxon>
        <taxon>Arachnida</taxon>
        <taxon>Araneae</taxon>
        <taxon>Araneomorphae</taxon>
        <taxon>Entelegynae</taxon>
        <taxon>Araneoidea</taxon>
        <taxon>Araneidae</taxon>
        <taxon>Caerostris</taxon>
    </lineage>
</organism>
<evidence type="ECO:0000313" key="3">
    <source>
        <dbReference type="Proteomes" id="UP001054945"/>
    </source>
</evidence>